<evidence type="ECO:0000313" key="2">
    <source>
        <dbReference type="EMBL" id="MCD9642927.1"/>
    </source>
</evidence>
<name>A0ABS8V900_DATST</name>
<sequence length="155" mass="17734">MVSVLAYEVQSANLQLLGCFFEEGGEIFNAEGASKFDNKDSTSKKGNDRGKKSSSGNEMEAIAETPSPEEMRQTKIRGKSSHYREDLQWKIEGMRESYVVRLETMTKSNVKRSIFKEFEIRFSNLAELPDIRELFDHDWLGWMSESAGEYIPSMV</sequence>
<proteinExistence type="predicted"/>
<feature type="compositionally biased region" description="Basic and acidic residues" evidence="1">
    <location>
        <begin position="34"/>
        <end position="51"/>
    </location>
</feature>
<dbReference type="Proteomes" id="UP000823775">
    <property type="component" value="Unassembled WGS sequence"/>
</dbReference>
<gene>
    <name evidence="2" type="ORF">HAX54_029994</name>
</gene>
<feature type="region of interest" description="Disordered" evidence="1">
    <location>
        <begin position="33"/>
        <end position="79"/>
    </location>
</feature>
<evidence type="ECO:0000256" key="1">
    <source>
        <dbReference type="SAM" id="MobiDB-lite"/>
    </source>
</evidence>
<protein>
    <submittedName>
        <fullName evidence="2">Uncharacterized protein</fullName>
    </submittedName>
</protein>
<comment type="caution">
    <text evidence="2">The sequence shown here is derived from an EMBL/GenBank/DDBJ whole genome shotgun (WGS) entry which is preliminary data.</text>
</comment>
<accession>A0ABS8V900</accession>
<reference evidence="2 3" key="1">
    <citation type="journal article" date="2021" name="BMC Genomics">
        <title>Datura genome reveals duplications of psychoactive alkaloid biosynthetic genes and high mutation rate following tissue culture.</title>
        <authorList>
            <person name="Rajewski A."/>
            <person name="Carter-House D."/>
            <person name="Stajich J."/>
            <person name="Litt A."/>
        </authorList>
    </citation>
    <scope>NUCLEOTIDE SEQUENCE [LARGE SCALE GENOMIC DNA]</scope>
    <source>
        <strain evidence="2">AR-01</strain>
    </source>
</reference>
<organism evidence="2 3">
    <name type="scientific">Datura stramonium</name>
    <name type="common">Jimsonweed</name>
    <name type="synonym">Common thornapple</name>
    <dbReference type="NCBI Taxonomy" id="4076"/>
    <lineage>
        <taxon>Eukaryota</taxon>
        <taxon>Viridiplantae</taxon>
        <taxon>Streptophyta</taxon>
        <taxon>Embryophyta</taxon>
        <taxon>Tracheophyta</taxon>
        <taxon>Spermatophyta</taxon>
        <taxon>Magnoliopsida</taxon>
        <taxon>eudicotyledons</taxon>
        <taxon>Gunneridae</taxon>
        <taxon>Pentapetalae</taxon>
        <taxon>asterids</taxon>
        <taxon>lamiids</taxon>
        <taxon>Solanales</taxon>
        <taxon>Solanaceae</taxon>
        <taxon>Solanoideae</taxon>
        <taxon>Datureae</taxon>
        <taxon>Datura</taxon>
    </lineage>
</organism>
<evidence type="ECO:0000313" key="3">
    <source>
        <dbReference type="Proteomes" id="UP000823775"/>
    </source>
</evidence>
<dbReference type="EMBL" id="JACEIK010003742">
    <property type="protein sequence ID" value="MCD9642927.1"/>
    <property type="molecule type" value="Genomic_DNA"/>
</dbReference>
<keyword evidence="3" id="KW-1185">Reference proteome</keyword>